<keyword evidence="2" id="KW-1185">Reference proteome</keyword>
<evidence type="ECO:0000313" key="2">
    <source>
        <dbReference type="Proteomes" id="UP000653565"/>
    </source>
</evidence>
<dbReference type="EMBL" id="JAAAPX010000079">
    <property type="protein sequence ID" value="KAF4233430.1"/>
    <property type="molecule type" value="Genomic_DNA"/>
</dbReference>
<organism evidence="1 2">
    <name type="scientific">Aspergillus fumigatiaffinis</name>
    <dbReference type="NCBI Taxonomy" id="340414"/>
    <lineage>
        <taxon>Eukaryota</taxon>
        <taxon>Fungi</taxon>
        <taxon>Dikarya</taxon>
        <taxon>Ascomycota</taxon>
        <taxon>Pezizomycotina</taxon>
        <taxon>Eurotiomycetes</taxon>
        <taxon>Eurotiomycetidae</taxon>
        <taxon>Eurotiales</taxon>
        <taxon>Aspergillaceae</taxon>
        <taxon>Aspergillus</taxon>
        <taxon>Aspergillus subgen. Fumigati</taxon>
    </lineage>
</organism>
<proteinExistence type="predicted"/>
<comment type="caution">
    <text evidence="1">The sequence shown here is derived from an EMBL/GenBank/DDBJ whole genome shotgun (WGS) entry which is preliminary data.</text>
</comment>
<reference evidence="1" key="1">
    <citation type="journal article" date="2020" name="bioRxiv">
        <title>Genomic and phenotypic heterogeneity of clinical isolates of the human pathogens Aspergillus fumigatus, Aspergillus lentulus and Aspergillus fumigatiaffinis.</title>
        <authorList>
            <person name="dos Santos R.A.C."/>
            <person name="Steenwyk J.L."/>
            <person name="Rivero-Menendez O."/>
            <person name="Mead M.E."/>
            <person name="Silva L.P."/>
            <person name="Bastos R.W."/>
            <person name="Alastruey-Izquierdo A."/>
            <person name="Goldman G.H."/>
            <person name="Rokas A."/>
        </authorList>
    </citation>
    <scope>NUCLEOTIDE SEQUENCE</scope>
    <source>
        <strain evidence="1">CNM-CM6805</strain>
    </source>
</reference>
<protein>
    <submittedName>
        <fullName evidence="1">Uncharacterized protein</fullName>
    </submittedName>
</protein>
<dbReference type="AlphaFoldDB" id="A0A8H4H2B3"/>
<gene>
    <name evidence="1" type="ORF">CNMCM6805_009197</name>
</gene>
<sequence length="252" mass="26457">MPLSQYTTHSLSQPHENSPFSQCARERTFVLEERDLFTWIGAVAATIGYKLAVGHAPFPADESSVQTMSIAGAWDEVMKLKDMPPSAQIANGVEAEESEGSKIMGAIGTVIKLSATGAVAAADYLVPMAPLTGVLGIGQKALKKVNFSKLVVQDARGLGAVLDAVLAISSAAVTAWHLYELSQKSKSEKQATAITSEVGKVTKYISRLAYAVAVNDEEEVSRQIAIVAMAVGNLVYAGALFTEAGLGGQAIS</sequence>
<name>A0A8H4H2B3_9EURO</name>
<reference evidence="1" key="2">
    <citation type="submission" date="2020-04" db="EMBL/GenBank/DDBJ databases">
        <authorList>
            <person name="Santos R.A.C."/>
            <person name="Steenwyk J.L."/>
            <person name="Rivero-Menendez O."/>
            <person name="Mead M.E."/>
            <person name="Silva L.P."/>
            <person name="Bastos R.W."/>
            <person name="Alastruey-Izquierdo A."/>
            <person name="Goldman G.H."/>
            <person name="Rokas A."/>
        </authorList>
    </citation>
    <scope>NUCLEOTIDE SEQUENCE</scope>
    <source>
        <strain evidence="1">CNM-CM6805</strain>
    </source>
</reference>
<accession>A0A8H4H2B3</accession>
<dbReference type="Proteomes" id="UP000653565">
    <property type="component" value="Unassembled WGS sequence"/>
</dbReference>
<evidence type="ECO:0000313" key="1">
    <source>
        <dbReference type="EMBL" id="KAF4233430.1"/>
    </source>
</evidence>